<keyword evidence="7" id="KW-1185">Reference proteome</keyword>
<dbReference type="Gene3D" id="3.40.50.1110">
    <property type="entry name" value="SGNH hydrolase"/>
    <property type="match status" value="1"/>
</dbReference>
<evidence type="ECO:0000256" key="3">
    <source>
        <dbReference type="ARBA" id="ARBA00022801"/>
    </source>
</evidence>
<protein>
    <submittedName>
        <fullName evidence="6">GDSL esterase/lipase</fullName>
    </submittedName>
</protein>
<comment type="similarity">
    <text evidence="1">Belongs to the 'GDSL' lipolytic enzyme family.</text>
</comment>
<dbReference type="Proteomes" id="UP001140206">
    <property type="component" value="Chromosome 5"/>
</dbReference>
<keyword evidence="2 5" id="KW-0732">Signal</keyword>
<dbReference type="Pfam" id="PF00657">
    <property type="entry name" value="Lipase_GDSL"/>
    <property type="match status" value="1"/>
</dbReference>
<keyword evidence="4" id="KW-0325">Glycoprotein</keyword>
<organism evidence="6 7">
    <name type="scientific">Rhynchospora pubera</name>
    <dbReference type="NCBI Taxonomy" id="906938"/>
    <lineage>
        <taxon>Eukaryota</taxon>
        <taxon>Viridiplantae</taxon>
        <taxon>Streptophyta</taxon>
        <taxon>Embryophyta</taxon>
        <taxon>Tracheophyta</taxon>
        <taxon>Spermatophyta</taxon>
        <taxon>Magnoliopsida</taxon>
        <taxon>Liliopsida</taxon>
        <taxon>Poales</taxon>
        <taxon>Cyperaceae</taxon>
        <taxon>Cyperoideae</taxon>
        <taxon>Rhynchosporeae</taxon>
        <taxon>Rhynchospora</taxon>
    </lineage>
</organism>
<dbReference type="PANTHER" id="PTHR22835">
    <property type="entry name" value="ZINC FINGER FYVE DOMAIN CONTAINING PROTEIN"/>
    <property type="match status" value="1"/>
</dbReference>
<dbReference type="PANTHER" id="PTHR22835:SF681">
    <property type="entry name" value="OS01G0216300 PROTEIN"/>
    <property type="match status" value="1"/>
</dbReference>
<feature type="signal peptide" evidence="5">
    <location>
        <begin position="1"/>
        <end position="22"/>
    </location>
</feature>
<evidence type="ECO:0000256" key="4">
    <source>
        <dbReference type="ARBA" id="ARBA00023180"/>
    </source>
</evidence>
<feature type="chain" id="PRO_5043698174" evidence="5">
    <location>
        <begin position="23"/>
        <end position="378"/>
    </location>
</feature>
<dbReference type="InterPro" id="IPR035669">
    <property type="entry name" value="SGNH_plant_lipase-like"/>
</dbReference>
<evidence type="ECO:0000256" key="2">
    <source>
        <dbReference type="ARBA" id="ARBA00022729"/>
    </source>
</evidence>
<name>A0AAV8CAK3_9POAL</name>
<dbReference type="EMBL" id="JAMFTS010000005">
    <property type="protein sequence ID" value="KAJ4752373.1"/>
    <property type="molecule type" value="Genomic_DNA"/>
</dbReference>
<dbReference type="InterPro" id="IPR036514">
    <property type="entry name" value="SGNH_hydro_sf"/>
</dbReference>
<gene>
    <name evidence="6" type="ORF">LUZ62_086778</name>
</gene>
<dbReference type="InterPro" id="IPR001087">
    <property type="entry name" value="GDSL"/>
</dbReference>
<evidence type="ECO:0000313" key="6">
    <source>
        <dbReference type="EMBL" id="KAJ4752373.1"/>
    </source>
</evidence>
<evidence type="ECO:0000256" key="1">
    <source>
        <dbReference type="ARBA" id="ARBA00008668"/>
    </source>
</evidence>
<dbReference type="AlphaFoldDB" id="A0AAV8CAK3"/>
<keyword evidence="3" id="KW-0378">Hydrolase</keyword>
<sequence length="378" mass="41597">MNVVLQYLHLLLLIPFLDHASSNTIPVFNAIYSFGSSYEDAGNMAILAPTAPGFWNVLNPPYGETFFNLPTGRASDGRLVIDRIADYLGFSFIPPSLAQGQDFSKGANFAIFGSTALNYTFFQQNNIRNTHLHNTSLSVQIEWFENQKPSICNTTCVEHFTKSLFALGKFGDNDYLYMLSGGKTIEFVNSTVPVVVETIRSAAERLLKQGVMHLVVAGVRPNGCVPVVLTNFASTNRSDYDSLGCLKVYNNIGIYHNTLLCSAVKQLRLEFPQAKISFSEHYKPLIDFVSNPSKYGFTSGTQLRACCGTGEPYNYNLLASCGHAGVPACPNPSTFINWDGIRLTDAAYDIIADGWLKGPYADPPILDLPILDLPIFVL</sequence>
<reference evidence="6" key="1">
    <citation type="submission" date="2022-08" db="EMBL/GenBank/DDBJ databases">
        <authorList>
            <person name="Marques A."/>
        </authorList>
    </citation>
    <scope>NUCLEOTIDE SEQUENCE</scope>
    <source>
        <strain evidence="6">RhyPub2mFocal</strain>
        <tissue evidence="6">Leaves</tissue>
    </source>
</reference>
<accession>A0AAV8CAK3</accession>
<dbReference type="CDD" id="cd01837">
    <property type="entry name" value="SGNH_plant_lipase_like"/>
    <property type="match status" value="1"/>
</dbReference>
<evidence type="ECO:0000313" key="7">
    <source>
        <dbReference type="Proteomes" id="UP001140206"/>
    </source>
</evidence>
<evidence type="ECO:0000256" key="5">
    <source>
        <dbReference type="SAM" id="SignalP"/>
    </source>
</evidence>
<dbReference type="GO" id="GO:0016788">
    <property type="term" value="F:hydrolase activity, acting on ester bonds"/>
    <property type="evidence" value="ECO:0007669"/>
    <property type="project" value="InterPro"/>
</dbReference>
<proteinExistence type="inferred from homology"/>
<comment type="caution">
    <text evidence="6">The sequence shown here is derived from an EMBL/GenBank/DDBJ whole genome shotgun (WGS) entry which is preliminary data.</text>
</comment>